<dbReference type="InterPro" id="IPR011055">
    <property type="entry name" value="Dup_hybrid_motif"/>
</dbReference>
<dbReference type="InterPro" id="IPR050570">
    <property type="entry name" value="Cell_wall_metabolism_enzyme"/>
</dbReference>
<evidence type="ECO:0000259" key="2">
    <source>
        <dbReference type="Pfam" id="PF01551"/>
    </source>
</evidence>
<dbReference type="Proteomes" id="UP001240150">
    <property type="component" value="Chromosome"/>
</dbReference>
<reference evidence="3 4" key="1">
    <citation type="submission" date="2023-06" db="EMBL/GenBank/DDBJ databases">
        <authorList>
            <person name="Yushchuk O."/>
            <person name="Binda E."/>
            <person name="Ruckert-Reed C."/>
            <person name="Fedorenko V."/>
            <person name="Kalinowski J."/>
            <person name="Marinelli F."/>
        </authorList>
    </citation>
    <scope>NUCLEOTIDE SEQUENCE [LARGE SCALE GENOMIC DNA]</scope>
    <source>
        <strain evidence="3 4">NRRL 3884</strain>
    </source>
</reference>
<dbReference type="Gene3D" id="2.70.70.10">
    <property type="entry name" value="Glucose Permease (Domain IIA)"/>
    <property type="match status" value="1"/>
</dbReference>
<evidence type="ECO:0000313" key="4">
    <source>
        <dbReference type="Proteomes" id="UP001240150"/>
    </source>
</evidence>
<feature type="domain" description="M23ase beta-sheet core" evidence="2">
    <location>
        <begin position="322"/>
        <end position="420"/>
    </location>
</feature>
<dbReference type="EMBL" id="CP126980">
    <property type="protein sequence ID" value="WIM97396.1"/>
    <property type="molecule type" value="Genomic_DNA"/>
</dbReference>
<keyword evidence="1" id="KW-0732">Signal</keyword>
<proteinExistence type="predicted"/>
<evidence type="ECO:0000256" key="1">
    <source>
        <dbReference type="ARBA" id="ARBA00022729"/>
    </source>
</evidence>
<dbReference type="InterPro" id="IPR016047">
    <property type="entry name" value="M23ase_b-sheet_dom"/>
</dbReference>
<dbReference type="RefSeq" id="WP_284918795.1">
    <property type="nucleotide sequence ID" value="NZ_CP126980.1"/>
</dbReference>
<keyword evidence="3" id="KW-0378">Hydrolase</keyword>
<keyword evidence="4" id="KW-1185">Reference proteome</keyword>
<dbReference type="Gene3D" id="6.10.250.3150">
    <property type="match status" value="1"/>
</dbReference>
<dbReference type="GO" id="GO:0016787">
    <property type="term" value="F:hydrolase activity"/>
    <property type="evidence" value="ECO:0007669"/>
    <property type="project" value="UniProtKB-KW"/>
</dbReference>
<gene>
    <name evidence="3" type="ORF">ACTOB_000910</name>
</gene>
<evidence type="ECO:0000313" key="3">
    <source>
        <dbReference type="EMBL" id="WIM97396.1"/>
    </source>
</evidence>
<dbReference type="CDD" id="cd12797">
    <property type="entry name" value="M23_peptidase"/>
    <property type="match status" value="1"/>
</dbReference>
<dbReference type="Pfam" id="PF01551">
    <property type="entry name" value="Peptidase_M23"/>
    <property type="match status" value="1"/>
</dbReference>
<name>A0ABY8WK07_9ACTN</name>
<dbReference type="SUPFAM" id="SSF51261">
    <property type="entry name" value="Duplicated hybrid motif"/>
    <property type="match status" value="1"/>
</dbReference>
<dbReference type="PANTHER" id="PTHR21666">
    <property type="entry name" value="PEPTIDASE-RELATED"/>
    <property type="match status" value="1"/>
</dbReference>
<dbReference type="PANTHER" id="PTHR21666:SF289">
    <property type="entry name" value="L-ALA--D-GLU ENDOPEPTIDASE"/>
    <property type="match status" value="1"/>
</dbReference>
<accession>A0ABY8WK07</accession>
<organism evidence="3 4">
    <name type="scientific">Actinoplanes oblitus</name>
    <dbReference type="NCBI Taxonomy" id="3040509"/>
    <lineage>
        <taxon>Bacteria</taxon>
        <taxon>Bacillati</taxon>
        <taxon>Actinomycetota</taxon>
        <taxon>Actinomycetes</taxon>
        <taxon>Micromonosporales</taxon>
        <taxon>Micromonosporaceae</taxon>
        <taxon>Actinoplanes</taxon>
    </lineage>
</organism>
<sequence>MRYRRPNPLLAAVLCLLTATGLVFPIQDQTRLGYAVSVPRVAAAVHTDRDDAARAAAAVRRAEALLENAGATARAAARRLAVASAALPAAQHRVAVARGVVIATRVEADTARGRATAARQSYQRIAADWAAAQQRVADARDRVAEIARSSYMGGSITRLNLLVSATGPVDLMDRMSLVDQLVQQENADMRRLIAVRREARTAQDLAGAAKRAAEAAEAEAAAKLRAAQAAQVDAVRARRDVYQLVLSRRSALSAANAQRATVLAEYRSALAAERRVRSSMRGWEAHSGYTGRYHGRLLMPVHGWKSSDFGNRYDPYYRVWQLHAGTDFAAGSGTPIRAAAAGRVIQAGWNGGYGNYTCISHGRVMGTGFSTCYGHQSRIYVHVGEYVRQGEVIGRVGSTGASTGAHLHFETRFGGAPRNPLNYLPSCLC</sequence>
<dbReference type="EC" id="3.4.-.-" evidence="3"/>
<protein>
    <submittedName>
        <fullName evidence="3">M23 family metallopeptidase</fullName>
        <ecNumber evidence="3">3.4.-.-</ecNumber>
    </submittedName>
</protein>